<organism evidence="1 2">
    <name type="scientific">Enterocloster clostridioformis</name>
    <dbReference type="NCBI Taxonomy" id="1531"/>
    <lineage>
        <taxon>Bacteria</taxon>
        <taxon>Bacillati</taxon>
        <taxon>Bacillota</taxon>
        <taxon>Clostridia</taxon>
        <taxon>Lachnospirales</taxon>
        <taxon>Lachnospiraceae</taxon>
        <taxon>Enterocloster</taxon>
    </lineage>
</organism>
<reference evidence="1 2" key="1">
    <citation type="submission" date="2019-06" db="EMBL/GenBank/DDBJ databases">
        <title>Draft genome sequence of [Clostridium] clostridioforme NBRC 113352.</title>
        <authorList>
            <person name="Miura T."/>
            <person name="Furukawa M."/>
            <person name="Shimamura M."/>
            <person name="Ohyama Y."/>
            <person name="Yamazoe A."/>
            <person name="Kawasaki H."/>
        </authorList>
    </citation>
    <scope>NUCLEOTIDE SEQUENCE [LARGE SCALE GENOMIC DNA]</scope>
    <source>
        <strain evidence="1 2">NBRC 113352</strain>
    </source>
</reference>
<name>A0A829W4F9_9FIRM</name>
<evidence type="ECO:0000313" key="2">
    <source>
        <dbReference type="Proteomes" id="UP000315200"/>
    </source>
</evidence>
<dbReference type="Proteomes" id="UP000315200">
    <property type="component" value="Unassembled WGS sequence"/>
</dbReference>
<sequence>MDNRQRFAVHEAIQKIKRESETNDKRQYMEGFDACVLPALKEFAELANSLLEIQNVSGFAYGCANLYGR</sequence>
<evidence type="ECO:0000313" key="1">
    <source>
        <dbReference type="EMBL" id="GEA39319.1"/>
    </source>
</evidence>
<protein>
    <submittedName>
        <fullName evidence="1">Uncharacterized protein</fullName>
    </submittedName>
</protein>
<dbReference type="EMBL" id="BJLB01000001">
    <property type="protein sequence ID" value="GEA39319.1"/>
    <property type="molecule type" value="Genomic_DNA"/>
</dbReference>
<accession>A0A829W4F9</accession>
<comment type="caution">
    <text evidence="1">The sequence shown here is derived from an EMBL/GenBank/DDBJ whole genome shotgun (WGS) entry which is preliminary data.</text>
</comment>
<dbReference type="AlphaFoldDB" id="A0A829W4F9"/>
<proteinExistence type="predicted"/>
<gene>
    <name evidence="1" type="ORF">Ccl03g_50320</name>
</gene>